<dbReference type="InterPro" id="IPR055353">
    <property type="entry name" value="DUF7619"/>
</dbReference>
<dbReference type="PROSITE" id="PS51125">
    <property type="entry name" value="NHL"/>
    <property type="match status" value="1"/>
</dbReference>
<keyword evidence="6" id="KW-1185">Reference proteome</keyword>
<accession>A0A5B6TC45</accession>
<feature type="domain" description="IPT/TIG" evidence="4">
    <location>
        <begin position="1337"/>
        <end position="1416"/>
    </location>
</feature>
<evidence type="ECO:0000256" key="1">
    <source>
        <dbReference type="ARBA" id="ARBA00022737"/>
    </source>
</evidence>
<organism evidence="5 6">
    <name type="scientific">Rufibacter hautae</name>
    <dbReference type="NCBI Taxonomy" id="2595005"/>
    <lineage>
        <taxon>Bacteria</taxon>
        <taxon>Pseudomonadati</taxon>
        <taxon>Bacteroidota</taxon>
        <taxon>Cytophagia</taxon>
        <taxon>Cytophagales</taxon>
        <taxon>Hymenobacteraceae</taxon>
        <taxon>Rufibacter</taxon>
    </lineage>
</organism>
<dbReference type="GO" id="GO:0008270">
    <property type="term" value="F:zinc ion binding"/>
    <property type="evidence" value="ECO:0007669"/>
    <property type="project" value="UniProtKB-KW"/>
</dbReference>
<keyword evidence="3" id="KW-0732">Signal</keyword>
<sequence length="1502" mass="164950">MRILLLCLFTLLSLSSSFAQVNPYQKKFTVGSVPAMTIYTSAIDQEGNLYLTEMSRVVKVKNGKTLLDFRVDLKEYEYAYGNTEGVYLDLVVDQAQFIYILNPKKKRIEKHDKNGKLIKVFPEVEGITLGEYLSIHIDHNNNINLFDVPTRKLFVYTSEGNLIETITLTDPYGNFDSNNTKLAFDRQNNIYLAEVKKSTWDPTPYISYFDRKGKIIQQFSEDLLKEKGLNKPYTLNIDVDKNGDLYIYNYQSPINVFSPTGAFKKRLSISSSSGNHLLFDDQNYMYVSMARTDGDYILKYDQEQKVVEQIGNERRPHEVDFDKSGNFFILDHIKGQLVKFNLKGEEDKSFKLNIAYLTNPLTFTIDDKGFIYILEYYGSSTSIIKKFNSNGQQLATFTAPKPGLYYGSQRKYATAGLAVDHEGNMYVTSYDNGDNHSLLKLDPQGKTIARIGPKGKGLGELYMPLDVTVDAAGNVFVLDLHGKRIQKFSPSGKIIQQYGSFDIEEPDYYQIRASISSDAFGNILVATLGDTHQGTRGPFVKYYDLTGKLNFALPIYTPSVAMNRSGSLLAMADPQYDLVTFYAATSAREYNMIEGNIFQDNNFNCVVDAHESALADIIVKAEPGPYYGVTDASGNYRLLVGEGTYTVKPEFENTNGKMLTTTCVSGEAANGIHFEKHGHYSSGNNFGAKVTLNPYLNVSVSSDRRRRCFRNTTTVSYSNSGFTAAPNGQVTVQLPEFVSFISASVPYTKDDEGNLVFQVGDLQPNQRGTITITDSVSCADPSIRGLTVCTKAWITPSNSYTFEANYSQADIAISGSDLGEGRTRFVVLNQGQGNMTDSLSLRVFQDLELSLSSKYKLSAGDSLVLRFPTDGRVIRVEADQPQGHPIKTLASANLEIRARNNGIPALPMMALPPDDAEPEITEECLPIIDSFDPNDKQVVPVGLTAEHYTPTNTPLRYTVRFQNTGTDYAYRVVVVDTLSADLDMSTFKVGAVTHPYRINISGQERPVVTFTFDNIMLPDSARNQAGSNGAIQFSVKPKAGLAEKHLIENLADIFFDYNEPVRTNTTQNRIYDMPPVVNPDRQLSLEDVVVSPTITTLSPTAGRAGTVVTISGKDFSEVITDNKVTFNGVATQVESATATELKVRVPSNAYSGKVKLITPDGSTNSSGDFTIFQPPTLTSVSPVEGIIGSEVTLQGDYLSPDLIEAVQLGSVNCEIIRFGQNSITVKVPAGSTSNRFTILSKGGDVTSATLYKVWFAPVLSGFDKERQRVGGDLTLQGENFAPSAQRNQVLFEDKAAQVLQATETSLVVRVPSGARTGSVHVTNPGGTTSRPFEVIPAPVLAQVLPAAGSVGTVVELKGEHFNVLGEQDTITFGEAKALVLEASATYMKVKVPRGATSGKLSIAGLGGKAEQDFKVEELTPDQAIKVYPNPSSGKFTVDFTTADFSVQAVQVFDIAGKLLYSQNHVEGQPEQMEINLSGENAGLFLVIVQTERGKVVKKLSML</sequence>
<dbReference type="Proteomes" id="UP000324133">
    <property type="component" value="Unassembled WGS sequence"/>
</dbReference>
<dbReference type="InterPro" id="IPR026444">
    <property type="entry name" value="Secre_tail"/>
</dbReference>
<dbReference type="Gene3D" id="2.60.40.10">
    <property type="entry name" value="Immunoglobulins"/>
    <property type="match status" value="4"/>
</dbReference>
<dbReference type="CDD" id="cd00102">
    <property type="entry name" value="IPT"/>
    <property type="match status" value="1"/>
</dbReference>
<comment type="caution">
    <text evidence="5">The sequence shown here is derived from an EMBL/GenBank/DDBJ whole genome shotgun (WGS) entry which is preliminary data.</text>
</comment>
<feature type="domain" description="IPT/TIG" evidence="4">
    <location>
        <begin position="1174"/>
        <end position="1253"/>
    </location>
</feature>
<name>A0A5B6TC45_9BACT</name>
<dbReference type="Pfam" id="PF18962">
    <property type="entry name" value="Por_Secre_tail"/>
    <property type="match status" value="1"/>
</dbReference>
<protein>
    <submittedName>
        <fullName evidence="5">T9SS type A sorting domain-containing protein</fullName>
    </submittedName>
</protein>
<dbReference type="InterPro" id="IPR014756">
    <property type="entry name" value="Ig_E-set"/>
</dbReference>
<dbReference type="Pfam" id="PF24595">
    <property type="entry name" value="DUF7619"/>
    <property type="match status" value="1"/>
</dbReference>
<feature type="signal peptide" evidence="3">
    <location>
        <begin position="1"/>
        <end position="19"/>
    </location>
</feature>
<dbReference type="Pfam" id="PF01833">
    <property type="entry name" value="TIG"/>
    <property type="match status" value="3"/>
</dbReference>
<evidence type="ECO:0000259" key="4">
    <source>
        <dbReference type="SMART" id="SM00429"/>
    </source>
</evidence>
<dbReference type="PANTHER" id="PTHR24104:SF25">
    <property type="entry name" value="PROTEIN LIN-41"/>
    <property type="match status" value="1"/>
</dbReference>
<dbReference type="InterPro" id="IPR011042">
    <property type="entry name" value="6-blade_b-propeller_TolB-like"/>
</dbReference>
<dbReference type="InterPro" id="IPR050952">
    <property type="entry name" value="TRIM-NHL_E3_ligases"/>
</dbReference>
<dbReference type="OrthoDB" id="1524003at2"/>
<gene>
    <name evidence="5" type="ORF">FOA19_10575</name>
</gene>
<dbReference type="InterPro" id="IPR013783">
    <property type="entry name" value="Ig-like_fold"/>
</dbReference>
<dbReference type="SUPFAM" id="SSF81296">
    <property type="entry name" value="E set domains"/>
    <property type="match status" value="4"/>
</dbReference>
<dbReference type="CDD" id="cd00603">
    <property type="entry name" value="IPT_PCSR"/>
    <property type="match status" value="1"/>
</dbReference>
<dbReference type="InterPro" id="IPR001258">
    <property type="entry name" value="NHL_repeat"/>
</dbReference>
<evidence type="ECO:0000256" key="3">
    <source>
        <dbReference type="SAM" id="SignalP"/>
    </source>
</evidence>
<proteinExistence type="predicted"/>
<evidence type="ECO:0000313" key="6">
    <source>
        <dbReference type="Proteomes" id="UP000324133"/>
    </source>
</evidence>
<evidence type="ECO:0000256" key="2">
    <source>
        <dbReference type="PROSITE-ProRule" id="PRU00504"/>
    </source>
</evidence>
<feature type="domain" description="IPT/TIG" evidence="4">
    <location>
        <begin position="1091"/>
        <end position="1172"/>
    </location>
</feature>
<dbReference type="CDD" id="cd05819">
    <property type="entry name" value="NHL"/>
    <property type="match status" value="1"/>
</dbReference>
<feature type="domain" description="IPT/TIG" evidence="4">
    <location>
        <begin position="1256"/>
        <end position="1335"/>
    </location>
</feature>
<evidence type="ECO:0000313" key="5">
    <source>
        <dbReference type="EMBL" id="KAA3437738.1"/>
    </source>
</evidence>
<dbReference type="SMART" id="SM00429">
    <property type="entry name" value="IPT"/>
    <property type="match status" value="4"/>
</dbReference>
<reference evidence="5 6" key="1">
    <citation type="submission" date="2019-07" db="EMBL/GenBank/DDBJ databases">
        <title>Rufibacter sp. nov., isolated from lake sediment.</title>
        <authorList>
            <person name="Qu J.-H."/>
        </authorList>
    </citation>
    <scope>NUCLEOTIDE SEQUENCE [LARGE SCALE GENOMIC DNA]</scope>
    <source>
        <strain evidence="5 6">NBS58-1</strain>
    </source>
</reference>
<dbReference type="Gene3D" id="2.120.10.30">
    <property type="entry name" value="TolB, C-terminal domain"/>
    <property type="match status" value="3"/>
</dbReference>
<dbReference type="NCBIfam" id="TIGR04183">
    <property type="entry name" value="Por_Secre_tail"/>
    <property type="match status" value="1"/>
</dbReference>
<dbReference type="EMBL" id="VKKY01000002">
    <property type="protein sequence ID" value="KAA3437738.1"/>
    <property type="molecule type" value="Genomic_DNA"/>
</dbReference>
<feature type="repeat" description="NHL" evidence="2">
    <location>
        <begin position="448"/>
        <end position="491"/>
    </location>
</feature>
<dbReference type="PANTHER" id="PTHR24104">
    <property type="entry name" value="E3 UBIQUITIN-PROTEIN LIGASE NHLRC1-RELATED"/>
    <property type="match status" value="1"/>
</dbReference>
<feature type="chain" id="PRO_5022917753" evidence="3">
    <location>
        <begin position="20"/>
        <end position="1502"/>
    </location>
</feature>
<keyword evidence="1" id="KW-0677">Repeat</keyword>
<dbReference type="SUPFAM" id="SSF63829">
    <property type="entry name" value="Calcium-dependent phosphotriesterase"/>
    <property type="match status" value="3"/>
</dbReference>
<dbReference type="InterPro" id="IPR002909">
    <property type="entry name" value="IPT_dom"/>
</dbReference>